<dbReference type="GO" id="GO:0016787">
    <property type="term" value="F:hydrolase activity"/>
    <property type="evidence" value="ECO:0007669"/>
    <property type="project" value="UniProtKB-KW"/>
</dbReference>
<dbReference type="EC" id="3.1.1.99" evidence="3"/>
<dbReference type="PANTHER" id="PTHR10907">
    <property type="entry name" value="REGUCALCIN"/>
    <property type="match status" value="1"/>
</dbReference>
<accession>A0ABU0XIY2</accession>
<proteinExistence type="inferred from homology"/>
<evidence type="ECO:0000313" key="3">
    <source>
        <dbReference type="EMBL" id="MDQ4215099.1"/>
    </source>
</evidence>
<gene>
    <name evidence="3" type="ORF">RBR11_14340</name>
</gene>
<evidence type="ECO:0000256" key="1">
    <source>
        <dbReference type="ARBA" id="ARBA00008853"/>
    </source>
</evidence>
<evidence type="ECO:0000259" key="2">
    <source>
        <dbReference type="Pfam" id="PF08450"/>
    </source>
</evidence>
<feature type="domain" description="SMP-30/Gluconolactonase/LRE-like region" evidence="2">
    <location>
        <begin position="14"/>
        <end position="250"/>
    </location>
</feature>
<dbReference type="SUPFAM" id="SSF63829">
    <property type="entry name" value="Calcium-dependent phosphotriesterase"/>
    <property type="match status" value="1"/>
</dbReference>
<sequence length="282" mass="29211">MRVENVTGPIAHHAEGPVWHPAWGGLRWVDAEAGDLLTLTDDGVRRMHIDDAYLAFVRPRTAGGFVAVGAHDLYLSDGSDELPRRVATLISDPAVRMNDGCCDPEGRLLAGSMAYDATPGAGSLLRIDPDGTIAPLLAAVGVSNGVAFSPSGERAYYVDSLSHRVDVLDFAGGELAGRRSFAAIPDADGIPDGLAVAADGSVWVAVWGGSQVIGFDESGAEIARIPVPVPQVSACAFGGDDLRTLYITTSAQGLGRAHGTEAGSLYAARLDLPGLPVLPFAG</sequence>
<dbReference type="InterPro" id="IPR013658">
    <property type="entry name" value="SGL"/>
</dbReference>
<dbReference type="InterPro" id="IPR011042">
    <property type="entry name" value="6-blade_b-propeller_TolB-like"/>
</dbReference>
<dbReference type="Proteomes" id="UP001230289">
    <property type="component" value="Unassembled WGS sequence"/>
</dbReference>
<protein>
    <submittedName>
        <fullName evidence="3">SMP-30/gluconolactonase/LRE family protein</fullName>
        <ecNumber evidence="3">3.1.1.99</ecNumber>
    </submittedName>
</protein>
<dbReference type="Gene3D" id="2.120.10.30">
    <property type="entry name" value="TolB, C-terminal domain"/>
    <property type="match status" value="1"/>
</dbReference>
<dbReference type="EMBL" id="JAVFCB010000008">
    <property type="protein sequence ID" value="MDQ4215099.1"/>
    <property type="molecule type" value="Genomic_DNA"/>
</dbReference>
<dbReference type="PANTHER" id="PTHR10907:SF47">
    <property type="entry name" value="REGUCALCIN"/>
    <property type="match status" value="1"/>
</dbReference>
<dbReference type="PRINTS" id="PR01790">
    <property type="entry name" value="SMP30FAMILY"/>
</dbReference>
<dbReference type="InterPro" id="IPR005511">
    <property type="entry name" value="SMP-30"/>
</dbReference>
<comment type="caution">
    <text evidence="3">The sequence shown here is derived from an EMBL/GenBank/DDBJ whole genome shotgun (WGS) entry which is preliminary data.</text>
</comment>
<dbReference type="RefSeq" id="WP_308490052.1">
    <property type="nucleotide sequence ID" value="NZ_JAVFCB010000008.1"/>
</dbReference>
<dbReference type="Pfam" id="PF08450">
    <property type="entry name" value="SGL"/>
    <property type="match status" value="1"/>
</dbReference>
<name>A0ABU0XIY2_9MICO</name>
<organism evidence="3 4">
    <name type="scientific">Microbacterium capsulatum</name>
    <dbReference type="NCBI Taxonomy" id="3041921"/>
    <lineage>
        <taxon>Bacteria</taxon>
        <taxon>Bacillati</taxon>
        <taxon>Actinomycetota</taxon>
        <taxon>Actinomycetes</taxon>
        <taxon>Micrococcales</taxon>
        <taxon>Microbacteriaceae</taxon>
        <taxon>Microbacterium</taxon>
    </lineage>
</organism>
<keyword evidence="4" id="KW-1185">Reference proteome</keyword>
<reference evidence="3 4" key="1">
    <citation type="submission" date="2023-08" db="EMBL/GenBank/DDBJ databases">
        <title>Microbacterium sp. nov., isolated from a waste landfill.</title>
        <authorList>
            <person name="Wen W."/>
        </authorList>
    </citation>
    <scope>NUCLEOTIDE SEQUENCE [LARGE SCALE GENOMIC DNA]</scope>
    <source>
        <strain evidence="3 4">ASV81</strain>
    </source>
</reference>
<keyword evidence="3" id="KW-0378">Hydrolase</keyword>
<comment type="similarity">
    <text evidence="1">Belongs to the SMP-30/CGR1 family.</text>
</comment>
<evidence type="ECO:0000313" key="4">
    <source>
        <dbReference type="Proteomes" id="UP001230289"/>
    </source>
</evidence>